<protein>
    <submittedName>
        <fullName evidence="4">Uncharacterized protein</fullName>
    </submittedName>
</protein>
<evidence type="ECO:0000256" key="1">
    <source>
        <dbReference type="SAM" id="MobiDB-lite"/>
    </source>
</evidence>
<organism evidence="4 5">
    <name type="scientific">Rotaria socialis</name>
    <dbReference type="NCBI Taxonomy" id="392032"/>
    <lineage>
        <taxon>Eukaryota</taxon>
        <taxon>Metazoa</taxon>
        <taxon>Spiralia</taxon>
        <taxon>Gnathifera</taxon>
        <taxon>Rotifera</taxon>
        <taxon>Eurotatoria</taxon>
        <taxon>Bdelloidea</taxon>
        <taxon>Philodinida</taxon>
        <taxon>Philodinidae</taxon>
        <taxon>Rotaria</taxon>
    </lineage>
</organism>
<evidence type="ECO:0000313" key="4">
    <source>
        <dbReference type="EMBL" id="CAF4883918.1"/>
    </source>
</evidence>
<feature type="signal peptide" evidence="2">
    <location>
        <begin position="1"/>
        <end position="18"/>
    </location>
</feature>
<feature type="chain" id="PRO_5036417132" evidence="2">
    <location>
        <begin position="19"/>
        <end position="217"/>
    </location>
</feature>
<reference evidence="4" key="1">
    <citation type="submission" date="2021-02" db="EMBL/GenBank/DDBJ databases">
        <authorList>
            <person name="Nowell W R."/>
        </authorList>
    </citation>
    <scope>NUCLEOTIDE SEQUENCE</scope>
</reference>
<evidence type="ECO:0000256" key="2">
    <source>
        <dbReference type="SAM" id="SignalP"/>
    </source>
</evidence>
<name>A0A821U3A8_9BILA</name>
<dbReference type="AlphaFoldDB" id="A0A821U3A8"/>
<evidence type="ECO:0000313" key="5">
    <source>
        <dbReference type="Proteomes" id="UP000663838"/>
    </source>
</evidence>
<dbReference type="EMBL" id="CAJNYV010002368">
    <property type="protein sequence ID" value="CAF3472769.1"/>
    <property type="molecule type" value="Genomic_DNA"/>
</dbReference>
<feature type="region of interest" description="Disordered" evidence="1">
    <location>
        <begin position="143"/>
        <end position="163"/>
    </location>
</feature>
<dbReference type="Proteomes" id="UP000663838">
    <property type="component" value="Unassembled WGS sequence"/>
</dbReference>
<feature type="compositionally biased region" description="Polar residues" evidence="1">
    <location>
        <begin position="143"/>
        <end position="162"/>
    </location>
</feature>
<accession>A0A821U3A8</accession>
<proteinExistence type="predicted"/>
<dbReference type="Proteomes" id="UP000663865">
    <property type="component" value="Unassembled WGS sequence"/>
</dbReference>
<keyword evidence="2" id="KW-0732">Signal</keyword>
<dbReference type="EMBL" id="CAJOBS010004571">
    <property type="protein sequence ID" value="CAF4883918.1"/>
    <property type="molecule type" value="Genomic_DNA"/>
</dbReference>
<gene>
    <name evidence="3" type="ORF">KIK155_LOCUS13946</name>
    <name evidence="4" type="ORF">TOA249_LOCUS29471</name>
</gene>
<evidence type="ECO:0000313" key="3">
    <source>
        <dbReference type="EMBL" id="CAF3472769.1"/>
    </source>
</evidence>
<comment type="caution">
    <text evidence="4">The sequence shown here is derived from an EMBL/GenBank/DDBJ whole genome shotgun (WGS) entry which is preliminary data.</text>
</comment>
<sequence length="217" mass="22426">MYWTNGFVFVTCILAVQPQTWVGTYAVGSTCNVNRCCCVSDVIEITESTSTTLLVTTGLAGSCFGLATYSGGIVYTGGYSITLTISTITLSITLSADSNNITIINSMGTSCTTGAVRQSAMGPTTVGSSLIPPATSSFTSMGSTAVRQSTNGPTTARNSSIPTTTMMNTTTTVVLNTTTSSTIVGNTTVHSNTARQSTTATTLVLYFVSILFCVIIA</sequence>